<organism evidence="2 3">
    <name type="scientific">Leptospira sarikeiensis</name>
    <dbReference type="NCBI Taxonomy" id="2484943"/>
    <lineage>
        <taxon>Bacteria</taxon>
        <taxon>Pseudomonadati</taxon>
        <taxon>Spirochaetota</taxon>
        <taxon>Spirochaetia</taxon>
        <taxon>Leptospirales</taxon>
        <taxon>Leptospiraceae</taxon>
        <taxon>Leptospira</taxon>
    </lineage>
</organism>
<dbReference type="OrthoDB" id="9803627at2"/>
<dbReference type="RefSeq" id="WP_135649491.1">
    <property type="nucleotide sequence ID" value="NZ_RQGF01000026.1"/>
</dbReference>
<dbReference type="Proteomes" id="UP000297762">
    <property type="component" value="Unassembled WGS sequence"/>
</dbReference>
<sequence length="303" mass="34959">MKFIYYKAKKGNFGDDLNPWLWEKLFGKEDVSDGLDLVGIGSILFDGNKIFSKDRKKIVFGSGIRPNSNSFNPDPTWKILFLRGPLSARSMNNDYPYITDSAYSIRQARIFKDIVREKKKYEISFMPHYQSLGLIDWEDLCNKLNIHYISCKSESGIEFTLREIARSKSIITESMHGAILADAFRVPWHRLILSTPYTEGSLISEFKWKDWLLTINKVDFQTTGVKLYEKYLLGKIINKLTFGRVNAEFFSKSPIHRSLLSALSKINAYSLSDERTITKLDNLLKKEIKKVGDIQKTNKTRGL</sequence>
<evidence type="ECO:0000313" key="2">
    <source>
        <dbReference type="EMBL" id="TGL61456.1"/>
    </source>
</evidence>
<reference evidence="2" key="1">
    <citation type="journal article" date="2019" name="PLoS Negl. Trop. Dis.">
        <title>Revisiting the worldwide diversity of Leptospira species in the environment.</title>
        <authorList>
            <person name="Vincent A.T."/>
            <person name="Schiettekatte O."/>
            <person name="Bourhy P."/>
            <person name="Veyrier F.J."/>
            <person name="Picardeau M."/>
        </authorList>
    </citation>
    <scope>NUCLEOTIDE SEQUENCE [LARGE SCALE GENOMIC DNA]</scope>
    <source>
        <strain evidence="2">201702455</strain>
    </source>
</reference>
<accession>A0A4R9K7P4</accession>
<dbReference type="Pfam" id="PF04230">
    <property type="entry name" value="PS_pyruv_trans"/>
    <property type="match status" value="1"/>
</dbReference>
<keyword evidence="2" id="KW-0808">Transferase</keyword>
<feature type="domain" description="Polysaccharide pyruvyl transferase" evidence="1">
    <location>
        <begin position="49"/>
        <end position="188"/>
    </location>
</feature>
<dbReference type="InterPro" id="IPR007345">
    <property type="entry name" value="Polysacch_pyruvyl_Trfase"/>
</dbReference>
<gene>
    <name evidence="2" type="ORF">EHQ64_10745</name>
</gene>
<keyword evidence="3" id="KW-1185">Reference proteome</keyword>
<dbReference type="EMBL" id="RQGF01000026">
    <property type="protein sequence ID" value="TGL61456.1"/>
    <property type="molecule type" value="Genomic_DNA"/>
</dbReference>
<proteinExistence type="predicted"/>
<evidence type="ECO:0000259" key="1">
    <source>
        <dbReference type="Pfam" id="PF04230"/>
    </source>
</evidence>
<comment type="caution">
    <text evidence="2">The sequence shown here is derived from an EMBL/GenBank/DDBJ whole genome shotgun (WGS) entry which is preliminary data.</text>
</comment>
<dbReference type="GO" id="GO:0016740">
    <property type="term" value="F:transferase activity"/>
    <property type="evidence" value="ECO:0007669"/>
    <property type="project" value="UniProtKB-KW"/>
</dbReference>
<dbReference type="AlphaFoldDB" id="A0A4R9K7P4"/>
<evidence type="ECO:0000313" key="3">
    <source>
        <dbReference type="Proteomes" id="UP000297762"/>
    </source>
</evidence>
<name>A0A4R9K7P4_9LEPT</name>
<protein>
    <submittedName>
        <fullName evidence="2">Polysaccharide pyruvyl transferase</fullName>
    </submittedName>
</protein>